<dbReference type="EMBL" id="AZXY01000011">
    <property type="protein sequence ID" value="KSZ57001.1"/>
    <property type="molecule type" value="Genomic_DNA"/>
</dbReference>
<feature type="transmembrane region" description="Helical" evidence="8">
    <location>
        <begin position="296"/>
        <end position="313"/>
    </location>
</feature>
<keyword evidence="5 8" id="KW-1133">Transmembrane helix</keyword>
<dbReference type="InterPro" id="IPR018584">
    <property type="entry name" value="GT87"/>
</dbReference>
<dbReference type="PATRIC" id="fig|1441730.3.peg.4118"/>
<evidence type="ECO:0000256" key="4">
    <source>
        <dbReference type="ARBA" id="ARBA00022692"/>
    </source>
</evidence>
<comment type="subcellular location">
    <subcellularLocation>
        <location evidence="1">Cell membrane</location>
        <topology evidence="1">Multi-pass membrane protein</topology>
    </subcellularLocation>
</comment>
<dbReference type="Proteomes" id="UP000053060">
    <property type="component" value="Unassembled WGS sequence"/>
</dbReference>
<dbReference type="RefSeq" id="WP_060653356.1">
    <property type="nucleotide sequence ID" value="NZ_AZXY01000011.1"/>
</dbReference>
<dbReference type="Pfam" id="PF09594">
    <property type="entry name" value="GT87"/>
    <property type="match status" value="1"/>
</dbReference>
<evidence type="ECO:0000256" key="8">
    <source>
        <dbReference type="SAM" id="Phobius"/>
    </source>
</evidence>
<feature type="transmembrane region" description="Helical" evidence="8">
    <location>
        <begin position="107"/>
        <end position="124"/>
    </location>
</feature>
<evidence type="ECO:0000313" key="10">
    <source>
        <dbReference type="Proteomes" id="UP000053060"/>
    </source>
</evidence>
<evidence type="ECO:0000256" key="5">
    <source>
        <dbReference type="ARBA" id="ARBA00022989"/>
    </source>
</evidence>
<feature type="transmembrane region" description="Helical" evidence="8">
    <location>
        <begin position="154"/>
        <end position="175"/>
    </location>
</feature>
<evidence type="ECO:0000256" key="3">
    <source>
        <dbReference type="ARBA" id="ARBA00022679"/>
    </source>
</evidence>
<evidence type="ECO:0000256" key="6">
    <source>
        <dbReference type="ARBA" id="ARBA00023136"/>
    </source>
</evidence>
<feature type="transmembrane region" description="Helical" evidence="8">
    <location>
        <begin position="211"/>
        <end position="230"/>
    </location>
</feature>
<dbReference type="GO" id="GO:0005886">
    <property type="term" value="C:plasma membrane"/>
    <property type="evidence" value="ECO:0007669"/>
    <property type="project" value="UniProtKB-SubCell"/>
</dbReference>
<feature type="transmembrane region" description="Helical" evidence="8">
    <location>
        <begin position="181"/>
        <end position="204"/>
    </location>
</feature>
<feature type="transmembrane region" description="Helical" evidence="8">
    <location>
        <begin position="268"/>
        <end position="287"/>
    </location>
</feature>
<name>A0A0V9UG65_9NOCA</name>
<sequence>MSESSDRGRDGGPWWVQPTVRSPQALLKCVFWPVAVMLVVHRTVIRAVDGARTDDFTGVYRAAVAFWNREPVYTATYEHVDPHYLYPPSGSLLIAPFAVLEHELSRWAFIGVNAAAVLVAVYLVVRMFGYTARSAVFPIAVTVAFASESVINTLVFTNINGVILLGQVAFLTLLLARRDLWAGAAIGVTFAIKPILAPLLLLPVLRRQSKVLLTAALVPVGLTALAWPWAADPWQFVERTVPYLLQSRDYFNSSITGNGTYYGLPEPLILALRIGFAFLAAATMYLLHRYHRHDEVFFVVTGAGVLMTASFLLGSLGQMYYSMLLFPLLMSVVLPQSVMRNWPAWLAVYGFLSADEWYSGRWVEAGRYAEYMRPTWGWSLLLIVVFAVLVDRRRSTRVPEPVTDPSVDIARVGRQNASAPKL</sequence>
<keyword evidence="4 8" id="KW-0812">Transmembrane</keyword>
<evidence type="ECO:0000313" key="9">
    <source>
        <dbReference type="EMBL" id="KSZ57001.1"/>
    </source>
</evidence>
<evidence type="ECO:0000256" key="7">
    <source>
        <dbReference type="ARBA" id="ARBA00024033"/>
    </source>
</evidence>
<evidence type="ECO:0000256" key="1">
    <source>
        <dbReference type="ARBA" id="ARBA00004651"/>
    </source>
</evidence>
<dbReference type="GO" id="GO:0016758">
    <property type="term" value="F:hexosyltransferase activity"/>
    <property type="evidence" value="ECO:0007669"/>
    <property type="project" value="InterPro"/>
</dbReference>
<reference evidence="10" key="1">
    <citation type="submission" date="2015-01" db="EMBL/GenBank/DDBJ databases">
        <title>Draft genome sequence of Rhodococcus pyridinivorans strain KG-16, a hydrocarbon-degrading bacterium.</title>
        <authorList>
            <person name="Aggarwal R.K."/>
            <person name="Dawar C."/>
        </authorList>
    </citation>
    <scope>NUCLEOTIDE SEQUENCE [LARGE SCALE GENOMIC DNA]</scope>
    <source>
        <strain evidence="10">KG-16</strain>
    </source>
</reference>
<proteinExistence type="inferred from homology"/>
<protein>
    <submittedName>
        <fullName evidence="9">Membrane protein</fullName>
    </submittedName>
</protein>
<dbReference type="AlphaFoldDB" id="A0A0V9UG65"/>
<accession>A0A0V9UG65</accession>
<evidence type="ECO:0000256" key="2">
    <source>
        <dbReference type="ARBA" id="ARBA00022475"/>
    </source>
</evidence>
<reference evidence="9 10" key="2">
    <citation type="journal article" date="2016" name="Genome Announc.">
        <title>Draft Genome Sequence of a Versatile Hydrocarbon-Degrading Bacterium, Rhodococcus pyridinivorans Strain KG-16, Collected from Oil Fields in India.</title>
        <authorList>
            <person name="Aggarwal R.K."/>
            <person name="Dawar C."/>
            <person name="Phanindranath R."/>
            <person name="Mutnuri L."/>
            <person name="Dayal A.M."/>
        </authorList>
    </citation>
    <scope>NUCLEOTIDE SEQUENCE [LARGE SCALE GENOMIC DNA]</scope>
    <source>
        <strain evidence="9 10">KG-16</strain>
    </source>
</reference>
<gene>
    <name evidence="9" type="ORF">Z045_19700</name>
</gene>
<keyword evidence="6 8" id="KW-0472">Membrane</keyword>
<comment type="similarity">
    <text evidence="7">Belongs to the glycosyltransferase 87 family.</text>
</comment>
<keyword evidence="3" id="KW-0808">Transferase</keyword>
<keyword evidence="2" id="KW-1003">Cell membrane</keyword>
<feature type="transmembrane region" description="Helical" evidence="8">
    <location>
        <begin position="371"/>
        <end position="390"/>
    </location>
</feature>
<comment type="caution">
    <text evidence="9">The sequence shown here is derived from an EMBL/GenBank/DDBJ whole genome shotgun (WGS) entry which is preliminary data.</text>
</comment>
<organism evidence="9 10">
    <name type="scientific">Rhodococcus pyridinivorans KG-16</name>
    <dbReference type="NCBI Taxonomy" id="1441730"/>
    <lineage>
        <taxon>Bacteria</taxon>
        <taxon>Bacillati</taxon>
        <taxon>Actinomycetota</taxon>
        <taxon>Actinomycetes</taxon>
        <taxon>Mycobacteriales</taxon>
        <taxon>Nocardiaceae</taxon>
        <taxon>Rhodococcus</taxon>
    </lineage>
</organism>